<accession>A0A918XGH1</accession>
<protein>
    <submittedName>
        <fullName evidence="1">Uncharacterized protein</fullName>
    </submittedName>
</protein>
<keyword evidence="2" id="KW-1185">Reference proteome</keyword>
<evidence type="ECO:0000313" key="1">
    <source>
        <dbReference type="EMBL" id="GHD29633.1"/>
    </source>
</evidence>
<proteinExistence type="predicted"/>
<reference evidence="1 2" key="1">
    <citation type="journal article" date="2014" name="Int. J. Syst. Evol. Microbiol.">
        <title>Complete genome sequence of Corynebacterium casei LMG S-19264T (=DSM 44701T), isolated from a smear-ripened cheese.</title>
        <authorList>
            <consortium name="US DOE Joint Genome Institute (JGI-PGF)"/>
            <person name="Walter F."/>
            <person name="Albersmeier A."/>
            <person name="Kalinowski J."/>
            <person name="Ruckert C."/>
        </authorList>
    </citation>
    <scope>NUCLEOTIDE SEQUENCE [LARGE SCALE GENOMIC DNA]</scope>
    <source>
        <strain evidence="1 2">KCTC 19473</strain>
    </source>
</reference>
<dbReference type="AlphaFoldDB" id="A0A918XGH1"/>
<sequence>MAEDRVRWDALDERFRVRGEAYWGYLTSVTGNGRTRMRQVLDGREEGPVWEWSPVGKLVLQGVLHHPYGRVGPWHEWDETDRLVSETIYDALGNRIIDRRLDEVGNIAHEERYEPARLWRDPETGQERPAPWLWLCPDRGCSRCHRCASTTVDECRHCHPRVLAVTERE</sequence>
<comment type="caution">
    <text evidence="1">The sequence shown here is derived from an EMBL/GenBank/DDBJ whole genome shotgun (WGS) entry which is preliminary data.</text>
</comment>
<organism evidence="1 2">
    <name type="scientific">Nocardiopsis kunsanensis</name>
    <dbReference type="NCBI Taxonomy" id="141693"/>
    <lineage>
        <taxon>Bacteria</taxon>
        <taxon>Bacillati</taxon>
        <taxon>Actinomycetota</taxon>
        <taxon>Actinomycetes</taxon>
        <taxon>Streptosporangiales</taxon>
        <taxon>Nocardiopsidaceae</taxon>
        <taxon>Nocardiopsis</taxon>
    </lineage>
</organism>
<dbReference type="SUPFAM" id="SSF48695">
    <property type="entry name" value="Multiheme cytochromes"/>
    <property type="match status" value="1"/>
</dbReference>
<gene>
    <name evidence="1" type="ORF">GCM10007147_30850</name>
</gene>
<dbReference type="Proteomes" id="UP000654947">
    <property type="component" value="Unassembled WGS sequence"/>
</dbReference>
<name>A0A918XGH1_9ACTN</name>
<dbReference type="EMBL" id="BMXL01000016">
    <property type="protein sequence ID" value="GHD29633.1"/>
    <property type="molecule type" value="Genomic_DNA"/>
</dbReference>
<dbReference type="InterPro" id="IPR036280">
    <property type="entry name" value="Multihaem_cyt_sf"/>
</dbReference>
<evidence type="ECO:0000313" key="2">
    <source>
        <dbReference type="Proteomes" id="UP000654947"/>
    </source>
</evidence>